<organism evidence="1 2">
    <name type="scientific">Motilibacter deserti</name>
    <dbReference type="NCBI Taxonomy" id="2714956"/>
    <lineage>
        <taxon>Bacteria</taxon>
        <taxon>Bacillati</taxon>
        <taxon>Actinomycetota</taxon>
        <taxon>Actinomycetes</taxon>
        <taxon>Motilibacterales</taxon>
        <taxon>Motilibacteraceae</taxon>
        <taxon>Motilibacter</taxon>
    </lineage>
</organism>
<protein>
    <submittedName>
        <fullName evidence="1">Phage tail protein</fullName>
    </submittedName>
</protein>
<evidence type="ECO:0000313" key="1">
    <source>
        <dbReference type="EMBL" id="NHC13801.1"/>
    </source>
</evidence>
<gene>
    <name evidence="1" type="ORF">G9H71_08410</name>
</gene>
<comment type="caution">
    <text evidence="1">The sequence shown here is derived from an EMBL/GenBank/DDBJ whole genome shotgun (WGS) entry which is preliminary data.</text>
</comment>
<dbReference type="NCBIfam" id="TIGR02242">
    <property type="entry name" value="tail_TIGR02242"/>
    <property type="match status" value="1"/>
</dbReference>
<reference evidence="1 2" key="1">
    <citation type="submission" date="2020-03" db="EMBL/GenBank/DDBJ databases">
        <title>Two novel Motilibacter sp.</title>
        <authorList>
            <person name="Liu S."/>
        </authorList>
    </citation>
    <scope>NUCLEOTIDE SEQUENCE [LARGE SCALE GENOMIC DNA]</scope>
    <source>
        <strain evidence="1 2">E257</strain>
    </source>
</reference>
<name>A0ABX0GVS4_9ACTN</name>
<dbReference type="Proteomes" id="UP000800981">
    <property type="component" value="Unassembled WGS sequence"/>
</dbReference>
<accession>A0ABX0GVS4</accession>
<keyword evidence="2" id="KW-1185">Reference proteome</keyword>
<dbReference type="RefSeq" id="WP_166280715.1">
    <property type="nucleotide sequence ID" value="NZ_JAANNP010000003.1"/>
</dbReference>
<sequence length="180" mass="19695">MRGALELEQLVHARPDEDGEACTVPVSPRSIAAQLPGLYQDDDFAQRFVSGLDPVLAPVFVVLDCLEAYFDPDLAPTDFLAWIAEWVGVDPERIPDPAGQRALIRETAALLSQQGMPAALERQLALHTGTDVQLVEGTAPYELVVRLGRLDGSVDRSELEHMVSRLKPAHLLHRLEIATG</sequence>
<evidence type="ECO:0000313" key="2">
    <source>
        <dbReference type="Proteomes" id="UP000800981"/>
    </source>
</evidence>
<dbReference type="Pfam" id="PF09684">
    <property type="entry name" value="Tail_P2_I"/>
    <property type="match status" value="1"/>
</dbReference>
<proteinExistence type="predicted"/>
<dbReference type="EMBL" id="JAANNP010000003">
    <property type="protein sequence ID" value="NHC13801.1"/>
    <property type="molecule type" value="Genomic_DNA"/>
</dbReference>
<dbReference type="InterPro" id="IPR011748">
    <property type="entry name" value="Unchr_phage_tail-like"/>
</dbReference>
<dbReference type="InterPro" id="IPR006521">
    <property type="entry name" value="Tail_protein_I"/>
</dbReference>